<evidence type="ECO:0000313" key="2">
    <source>
        <dbReference type="EMBL" id="OWQ86231.1"/>
    </source>
</evidence>
<organism evidence="2 3">
    <name type="scientific">Roseateles aquatilis</name>
    <dbReference type="NCBI Taxonomy" id="431061"/>
    <lineage>
        <taxon>Bacteria</taxon>
        <taxon>Pseudomonadati</taxon>
        <taxon>Pseudomonadota</taxon>
        <taxon>Betaproteobacteria</taxon>
        <taxon>Burkholderiales</taxon>
        <taxon>Sphaerotilaceae</taxon>
        <taxon>Roseateles</taxon>
    </lineage>
</organism>
<sequence length="669" mass="71419">MQCWADLLDSAAAPVDVVTPLLRRAEHEADEAARLLLHGARQAPPPLATRSGAGAGADAGKGPGTDARPVGATTAAMAGVAATSPWPATLTLHITDAAQAARVEKAISAPMPECCGYDIADLDLIAADAARLVEAIGADRPVLLVAVRSGGAYFAPLWRAALDDLGVSRSRWCSVRPWPTLSENESSAPDALRAPDRFGATGAIETTPATGLTCMPGMPDADAWLHGQPRPVVVVLDDQPDTGATMARVAAGLRAPDRELWFASVGKLWRDEAGQRRLAHAAPAWIGGGTRRLWECLMPPDHGRLLERLSRLPGLARLPSDAAPRWHCPRDEVRYGDARPWLPWNHPVVLTGRRPLVNPRKTPLAIAAADRRPLLHLRFIGEGVFGEAEFQRVQALQPGRRAWFIDGYGVTADIGPTTPLAERLRTCDGATRAALLDQCADLLSALMRDAIAETPSGEHGASHPGRMSGADGMSGTRAAVRMAGTGGMRDDIADAPPMFRTGEAPLGIETRWPAFARQLADRGLSLPETGEALHAFLARPVRRLGETGLALRTSLRHACGAWHWQIDAQARVHRFQLEANWGRISWPELEVAACLLALRLSAADGRRLAARCGLAWPAVRDTLPLAAATLGEAMLRGTRAFGVGGRARFMDDLRSLVAATGELAELETP</sequence>
<name>A0A246J0V4_9BURK</name>
<accession>A0A246J0V4</accession>
<gene>
    <name evidence="2" type="ORF">CDN99_20565</name>
</gene>
<keyword evidence="3" id="KW-1185">Reference proteome</keyword>
<feature type="region of interest" description="Disordered" evidence="1">
    <location>
        <begin position="40"/>
        <end position="70"/>
    </location>
</feature>
<proteinExistence type="predicted"/>
<dbReference type="EMBL" id="NIOF01000011">
    <property type="protein sequence ID" value="OWQ86231.1"/>
    <property type="molecule type" value="Genomic_DNA"/>
</dbReference>
<feature type="compositionally biased region" description="Gly residues" evidence="1">
    <location>
        <begin position="53"/>
        <end position="63"/>
    </location>
</feature>
<comment type="caution">
    <text evidence="2">The sequence shown here is derived from an EMBL/GenBank/DDBJ whole genome shotgun (WGS) entry which is preliminary data.</text>
</comment>
<dbReference type="AlphaFoldDB" id="A0A246J0V4"/>
<evidence type="ECO:0000256" key="1">
    <source>
        <dbReference type="SAM" id="MobiDB-lite"/>
    </source>
</evidence>
<evidence type="ECO:0000313" key="3">
    <source>
        <dbReference type="Proteomes" id="UP000197468"/>
    </source>
</evidence>
<reference evidence="2 3" key="1">
    <citation type="journal article" date="2008" name="Int. J. Syst. Evol. Microbiol.">
        <title>Description of Roseateles aquatilis sp. nov. and Roseateles terrae sp. nov., in the class Betaproteobacteria, and emended description of the genus Roseateles.</title>
        <authorList>
            <person name="Gomila M."/>
            <person name="Bowien B."/>
            <person name="Falsen E."/>
            <person name="Moore E.R."/>
            <person name="Lalucat J."/>
        </authorList>
    </citation>
    <scope>NUCLEOTIDE SEQUENCE [LARGE SCALE GENOMIC DNA]</scope>
    <source>
        <strain evidence="2 3">CCUG 48205</strain>
    </source>
</reference>
<dbReference type="Proteomes" id="UP000197468">
    <property type="component" value="Unassembled WGS sequence"/>
</dbReference>
<protein>
    <submittedName>
        <fullName evidence="2">Uncharacterized protein</fullName>
    </submittedName>
</protein>